<comment type="caution">
    <text evidence="2">The sequence shown here is derived from an EMBL/GenBank/DDBJ whole genome shotgun (WGS) entry which is preliminary data.</text>
</comment>
<feature type="compositionally biased region" description="Basic and acidic residues" evidence="1">
    <location>
        <begin position="55"/>
        <end position="68"/>
    </location>
</feature>
<evidence type="ECO:0000313" key="2">
    <source>
        <dbReference type="EMBL" id="KAK3882251.1"/>
    </source>
</evidence>
<sequence>MGVTVGKETRTVANTVCVALRVPVTVCPATLDQTVQLTCYSSLAPPEEETASMVVEKRQKQPETHLTPDQELEVADF</sequence>
<evidence type="ECO:0000313" key="3">
    <source>
        <dbReference type="Proteomes" id="UP001286313"/>
    </source>
</evidence>
<gene>
    <name evidence="2" type="ORF">Pcinc_013364</name>
</gene>
<reference evidence="2" key="1">
    <citation type="submission" date="2023-10" db="EMBL/GenBank/DDBJ databases">
        <title>Genome assemblies of two species of porcelain crab, Petrolisthes cinctipes and Petrolisthes manimaculis (Anomura: Porcellanidae).</title>
        <authorList>
            <person name="Angst P."/>
        </authorList>
    </citation>
    <scope>NUCLEOTIDE SEQUENCE</scope>
    <source>
        <strain evidence="2">PB745_01</strain>
        <tissue evidence="2">Gill</tissue>
    </source>
</reference>
<keyword evidence="3" id="KW-1185">Reference proteome</keyword>
<organism evidence="2 3">
    <name type="scientific">Petrolisthes cinctipes</name>
    <name type="common">Flat porcelain crab</name>
    <dbReference type="NCBI Taxonomy" id="88211"/>
    <lineage>
        <taxon>Eukaryota</taxon>
        <taxon>Metazoa</taxon>
        <taxon>Ecdysozoa</taxon>
        <taxon>Arthropoda</taxon>
        <taxon>Crustacea</taxon>
        <taxon>Multicrustacea</taxon>
        <taxon>Malacostraca</taxon>
        <taxon>Eumalacostraca</taxon>
        <taxon>Eucarida</taxon>
        <taxon>Decapoda</taxon>
        <taxon>Pleocyemata</taxon>
        <taxon>Anomura</taxon>
        <taxon>Galatheoidea</taxon>
        <taxon>Porcellanidae</taxon>
        <taxon>Petrolisthes</taxon>
    </lineage>
</organism>
<evidence type="ECO:0000256" key="1">
    <source>
        <dbReference type="SAM" id="MobiDB-lite"/>
    </source>
</evidence>
<accession>A0AAE1FYT4</accession>
<proteinExistence type="predicted"/>
<dbReference type="AlphaFoldDB" id="A0AAE1FYT4"/>
<protein>
    <submittedName>
        <fullName evidence="2">Uncharacterized protein</fullName>
    </submittedName>
</protein>
<name>A0AAE1FYT4_PETCI</name>
<feature type="region of interest" description="Disordered" evidence="1">
    <location>
        <begin position="50"/>
        <end position="77"/>
    </location>
</feature>
<dbReference type="Proteomes" id="UP001286313">
    <property type="component" value="Unassembled WGS sequence"/>
</dbReference>
<dbReference type="EMBL" id="JAWQEG010001113">
    <property type="protein sequence ID" value="KAK3882251.1"/>
    <property type="molecule type" value="Genomic_DNA"/>
</dbReference>